<dbReference type="PANTHER" id="PTHR33221:SF15">
    <property type="entry name" value="HTH-TYPE TRANSCRIPTIONAL REGULATOR YWGB-RELATED"/>
    <property type="match status" value="1"/>
</dbReference>
<dbReference type="PANTHER" id="PTHR33221">
    <property type="entry name" value="WINGED HELIX-TURN-HELIX TRANSCRIPTIONAL REGULATOR, RRF2 FAMILY"/>
    <property type="match status" value="1"/>
</dbReference>
<dbReference type="GO" id="GO:0005829">
    <property type="term" value="C:cytosol"/>
    <property type="evidence" value="ECO:0007669"/>
    <property type="project" value="TreeGrafter"/>
</dbReference>
<dbReference type="Pfam" id="PF02082">
    <property type="entry name" value="Rrf2"/>
    <property type="match status" value="1"/>
</dbReference>
<dbReference type="KEGG" id="shi:Shel_18410"/>
<dbReference type="Gene3D" id="1.10.10.10">
    <property type="entry name" value="Winged helix-like DNA-binding domain superfamily/Winged helix DNA-binding domain"/>
    <property type="match status" value="1"/>
</dbReference>
<dbReference type="SUPFAM" id="SSF46785">
    <property type="entry name" value="Winged helix' DNA-binding domain"/>
    <property type="match status" value="1"/>
</dbReference>
<dbReference type="InterPro" id="IPR036390">
    <property type="entry name" value="WH_DNA-bd_sf"/>
</dbReference>
<gene>
    <name evidence="1" type="ordered locus">Shel_18410</name>
</gene>
<dbReference type="InterPro" id="IPR036388">
    <property type="entry name" value="WH-like_DNA-bd_sf"/>
</dbReference>
<dbReference type="PROSITE" id="PS51197">
    <property type="entry name" value="HTH_RRF2_2"/>
    <property type="match status" value="1"/>
</dbReference>
<keyword evidence="2" id="KW-1185">Reference proteome</keyword>
<dbReference type="GO" id="GO:0003700">
    <property type="term" value="F:DNA-binding transcription factor activity"/>
    <property type="evidence" value="ECO:0007669"/>
    <property type="project" value="TreeGrafter"/>
</dbReference>
<dbReference type="AlphaFoldDB" id="C7N7H4"/>
<organism evidence="1 2">
    <name type="scientific">Slackia heliotrinireducens (strain ATCC 29202 / DSM 20476 / NCTC 11029 / RHS 1)</name>
    <name type="common">Peptococcus heliotrinreducens</name>
    <dbReference type="NCBI Taxonomy" id="471855"/>
    <lineage>
        <taxon>Bacteria</taxon>
        <taxon>Bacillati</taxon>
        <taxon>Actinomycetota</taxon>
        <taxon>Coriobacteriia</taxon>
        <taxon>Eggerthellales</taxon>
        <taxon>Eggerthellaceae</taxon>
        <taxon>Slackia</taxon>
    </lineage>
</organism>
<protein>
    <submittedName>
        <fullName evidence="1">Predicted transcriptional regulator</fullName>
    </submittedName>
</protein>
<dbReference type="EMBL" id="CP001684">
    <property type="protein sequence ID" value="ACV22859.1"/>
    <property type="molecule type" value="Genomic_DNA"/>
</dbReference>
<dbReference type="HOGENOM" id="CLU_107144_4_2_11"/>
<dbReference type="Proteomes" id="UP000002026">
    <property type="component" value="Chromosome"/>
</dbReference>
<dbReference type="InterPro" id="IPR000944">
    <property type="entry name" value="Tscrpt_reg_Rrf2"/>
</dbReference>
<reference evidence="1 2" key="1">
    <citation type="journal article" date="2009" name="Stand. Genomic Sci.">
        <title>Complete genome sequence of Slackia heliotrinireducens type strain (RHS 1).</title>
        <authorList>
            <person name="Pukall R."/>
            <person name="Lapidus A."/>
            <person name="Nolan M."/>
            <person name="Copeland A."/>
            <person name="Glavina Del Rio T."/>
            <person name="Lucas S."/>
            <person name="Chen F."/>
            <person name="Tice H."/>
            <person name="Cheng J.F."/>
            <person name="Chertkov O."/>
            <person name="Bruce D."/>
            <person name="Goodwin L."/>
            <person name="Kuske C."/>
            <person name="Brettin T."/>
            <person name="Detter J.C."/>
            <person name="Han C."/>
            <person name="Pitluck S."/>
            <person name="Pati A."/>
            <person name="Mavrommatis K."/>
            <person name="Ivanova N."/>
            <person name="Ovchinnikova G."/>
            <person name="Chen A."/>
            <person name="Palaniappan K."/>
            <person name="Schneider S."/>
            <person name="Rohde M."/>
            <person name="Chain P."/>
            <person name="D'haeseleer P."/>
            <person name="Goker M."/>
            <person name="Bristow J."/>
            <person name="Eisen J.A."/>
            <person name="Markowitz V."/>
            <person name="Kyrpides N.C."/>
            <person name="Klenk H.P."/>
            <person name="Hugenholtz P."/>
        </authorList>
    </citation>
    <scope>NUCLEOTIDE SEQUENCE [LARGE SCALE GENOMIC DNA]</scope>
    <source>
        <strain evidence="2">ATCC 29202 / DSM 20476 / NCTC 11029 / RHS 1</strain>
    </source>
</reference>
<accession>C7N7H4</accession>
<name>C7N7H4_SLAHD</name>
<proteinExistence type="predicted"/>
<dbReference type="STRING" id="471855.Shel_18410"/>
<evidence type="ECO:0000313" key="1">
    <source>
        <dbReference type="EMBL" id="ACV22859.1"/>
    </source>
</evidence>
<dbReference type="RefSeq" id="WP_012798961.1">
    <property type="nucleotide sequence ID" value="NC_013165.1"/>
</dbReference>
<evidence type="ECO:0000313" key="2">
    <source>
        <dbReference type="Proteomes" id="UP000002026"/>
    </source>
</evidence>
<sequence length="152" mass="16490">MNDVRFSSAVHLLILVSEAQTPMSSAQIAESIGTNPSWVRRLATALRGAGIIASRPGRTGFVLAVPADELTLLDVYRAACGQETVRVFDAHRNPSDKCIVGRHIRPVIGDLFADVDEAAMRALEGRTLADCIALLREDAKKTGDEYLQEEEA</sequence>
<dbReference type="eggNOG" id="COG1959">
    <property type="taxonomic scope" value="Bacteria"/>
</dbReference>